<evidence type="ECO:0000256" key="8">
    <source>
        <dbReference type="ARBA" id="ARBA00023065"/>
    </source>
</evidence>
<keyword evidence="3 12" id="KW-0813">Transport</keyword>
<comment type="caution">
    <text evidence="14">The sequence shown here is derived from an EMBL/GenBank/DDBJ whole genome shotgun (WGS) entry which is preliminary data.</text>
</comment>
<dbReference type="Pfam" id="PF00858">
    <property type="entry name" value="ASC"/>
    <property type="match status" value="1"/>
</dbReference>
<accession>A0A9P0TUC7</accession>
<keyword evidence="9 13" id="KW-0472">Membrane</keyword>
<evidence type="ECO:0000256" key="12">
    <source>
        <dbReference type="RuleBase" id="RU000679"/>
    </source>
</evidence>
<keyword evidence="10 12" id="KW-0739">Sodium transport</keyword>
<evidence type="ECO:0000313" key="15">
    <source>
        <dbReference type="Proteomes" id="UP001152562"/>
    </source>
</evidence>
<evidence type="ECO:0000256" key="5">
    <source>
        <dbReference type="ARBA" id="ARBA00022692"/>
    </source>
</evidence>
<evidence type="ECO:0000256" key="9">
    <source>
        <dbReference type="ARBA" id="ARBA00023136"/>
    </source>
</evidence>
<evidence type="ECO:0000256" key="6">
    <source>
        <dbReference type="ARBA" id="ARBA00022989"/>
    </source>
</evidence>
<evidence type="ECO:0000256" key="11">
    <source>
        <dbReference type="ARBA" id="ARBA00023303"/>
    </source>
</evidence>
<dbReference type="PANTHER" id="PTHR11690:SF240">
    <property type="entry name" value="PICKPOCKET 25-RELATED"/>
    <property type="match status" value="1"/>
</dbReference>
<evidence type="ECO:0000256" key="13">
    <source>
        <dbReference type="SAM" id="Phobius"/>
    </source>
</evidence>
<keyword evidence="8 12" id="KW-0406">Ion transport</keyword>
<evidence type="ECO:0000256" key="2">
    <source>
        <dbReference type="ARBA" id="ARBA00007193"/>
    </source>
</evidence>
<feature type="transmembrane region" description="Helical" evidence="13">
    <location>
        <begin position="39"/>
        <end position="57"/>
    </location>
</feature>
<keyword evidence="6 13" id="KW-1133">Transmembrane helix</keyword>
<evidence type="ECO:0000256" key="10">
    <source>
        <dbReference type="ARBA" id="ARBA00023201"/>
    </source>
</evidence>
<gene>
    <name evidence="14" type="ORF">PIBRA_LOCUS9875</name>
</gene>
<dbReference type="GO" id="GO:0015280">
    <property type="term" value="F:ligand-gated sodium channel activity"/>
    <property type="evidence" value="ECO:0007669"/>
    <property type="project" value="TreeGrafter"/>
</dbReference>
<evidence type="ECO:0000256" key="3">
    <source>
        <dbReference type="ARBA" id="ARBA00022448"/>
    </source>
</evidence>
<keyword evidence="4 12" id="KW-0894">Sodium channel</keyword>
<evidence type="ECO:0000256" key="4">
    <source>
        <dbReference type="ARBA" id="ARBA00022461"/>
    </source>
</evidence>
<dbReference type="EMBL" id="CALOZG010000032">
    <property type="protein sequence ID" value="CAH4033603.1"/>
    <property type="molecule type" value="Genomic_DNA"/>
</dbReference>
<name>A0A9P0TUC7_PIEBR</name>
<reference evidence="14" key="1">
    <citation type="submission" date="2022-05" db="EMBL/GenBank/DDBJ databases">
        <authorList>
            <person name="Okamura Y."/>
        </authorList>
    </citation>
    <scope>NUCLEOTIDE SEQUENCE</scope>
</reference>
<dbReference type="Proteomes" id="UP001152562">
    <property type="component" value="Unassembled WGS sequence"/>
</dbReference>
<dbReference type="PANTHER" id="PTHR11690">
    <property type="entry name" value="AMILORIDE-SENSITIVE SODIUM CHANNEL-RELATED"/>
    <property type="match status" value="1"/>
</dbReference>
<organism evidence="14 15">
    <name type="scientific">Pieris brassicae</name>
    <name type="common">White butterfly</name>
    <name type="synonym">Large white butterfly</name>
    <dbReference type="NCBI Taxonomy" id="7116"/>
    <lineage>
        <taxon>Eukaryota</taxon>
        <taxon>Metazoa</taxon>
        <taxon>Ecdysozoa</taxon>
        <taxon>Arthropoda</taxon>
        <taxon>Hexapoda</taxon>
        <taxon>Insecta</taxon>
        <taxon>Pterygota</taxon>
        <taxon>Neoptera</taxon>
        <taxon>Endopterygota</taxon>
        <taxon>Lepidoptera</taxon>
        <taxon>Glossata</taxon>
        <taxon>Ditrysia</taxon>
        <taxon>Papilionoidea</taxon>
        <taxon>Pieridae</taxon>
        <taxon>Pierinae</taxon>
        <taxon>Pieris</taxon>
    </lineage>
</organism>
<comment type="similarity">
    <text evidence="2 12">Belongs to the amiloride-sensitive sodium channel (TC 1.A.6) family.</text>
</comment>
<keyword evidence="11 12" id="KW-0407">Ion channel</keyword>
<protein>
    <submittedName>
        <fullName evidence="14">Uncharacterized protein</fullName>
    </submittedName>
</protein>
<comment type="subcellular location">
    <subcellularLocation>
        <location evidence="1">Membrane</location>
        <topology evidence="1">Multi-pass membrane protein</topology>
    </subcellularLocation>
</comment>
<evidence type="ECO:0000313" key="14">
    <source>
        <dbReference type="EMBL" id="CAH4033603.1"/>
    </source>
</evidence>
<evidence type="ECO:0000256" key="7">
    <source>
        <dbReference type="ARBA" id="ARBA00023053"/>
    </source>
</evidence>
<dbReference type="AlphaFoldDB" id="A0A9P0TUC7"/>
<sequence>MLLKNIGAKSKDYLVLFLKTSSIHGLNHLVAPRRHTCEICLWVLVLITSIFGSIYLSQTTWLRYQSSPTVVSMDRDMYAWNTTFPCVTICNDKKVDPAKLEQFLQSRDVKDRGELKAFLLALANASFTNFETIPIYKDVDPTQYLDILLRISTGFKPSLTIGVLGRDLEIIPTITEMGLCYAINSKVAVYNSPK</sequence>
<dbReference type="GO" id="GO:0005886">
    <property type="term" value="C:plasma membrane"/>
    <property type="evidence" value="ECO:0007669"/>
    <property type="project" value="TreeGrafter"/>
</dbReference>
<keyword evidence="5 12" id="KW-0812">Transmembrane</keyword>
<proteinExistence type="inferred from homology"/>
<keyword evidence="15" id="KW-1185">Reference proteome</keyword>
<keyword evidence="7" id="KW-0915">Sodium</keyword>
<evidence type="ECO:0000256" key="1">
    <source>
        <dbReference type="ARBA" id="ARBA00004141"/>
    </source>
</evidence>
<dbReference type="InterPro" id="IPR001873">
    <property type="entry name" value="ENaC"/>
</dbReference>